<gene>
    <name evidence="6" type="ORF">TPR58_11280</name>
</gene>
<dbReference type="PROSITE" id="PS01027">
    <property type="entry name" value="GLYCOSYL_HYDROL_F39"/>
    <property type="match status" value="1"/>
</dbReference>
<dbReference type="RefSeq" id="WP_346246762.1">
    <property type="nucleotide sequence ID" value="NZ_JBDIZK010000006.1"/>
</dbReference>
<dbReference type="SUPFAM" id="SSF51011">
    <property type="entry name" value="Glycosyl hydrolase domain"/>
    <property type="match status" value="1"/>
</dbReference>
<dbReference type="Proteomes" id="UP001427805">
    <property type="component" value="Unassembled WGS sequence"/>
</dbReference>
<evidence type="ECO:0000256" key="3">
    <source>
        <dbReference type="ARBA" id="ARBA00023295"/>
    </source>
</evidence>
<dbReference type="SUPFAM" id="SSF51445">
    <property type="entry name" value="(Trans)glycosidases"/>
    <property type="match status" value="1"/>
</dbReference>
<feature type="chain" id="PRO_5045374185" evidence="4">
    <location>
        <begin position="28"/>
        <end position="530"/>
    </location>
</feature>
<dbReference type="PANTHER" id="PTHR12631:SF10">
    <property type="entry name" value="BETA-XYLOSIDASE-LIKE PROTEIN-RELATED"/>
    <property type="match status" value="1"/>
</dbReference>
<keyword evidence="2" id="KW-0378">Hydrolase</keyword>
<keyword evidence="7" id="KW-1185">Reference proteome</keyword>
<dbReference type="EMBL" id="JBDIZK010000006">
    <property type="protein sequence ID" value="MEN3747751.1"/>
    <property type="molecule type" value="Genomic_DNA"/>
</dbReference>
<dbReference type="Gene3D" id="3.20.20.80">
    <property type="entry name" value="Glycosidases"/>
    <property type="match status" value="1"/>
</dbReference>
<dbReference type="InterPro" id="IPR017853">
    <property type="entry name" value="GH"/>
</dbReference>
<feature type="signal peptide" evidence="4">
    <location>
        <begin position="1"/>
        <end position="27"/>
    </location>
</feature>
<sequence length="530" mass="59915">MTHRAIRRATVRLAIAAALLAPVSVHAQTSQPAPARTIEIDVRSAGAPLDRSFDLSVGADYPGTLIRKDSLDQLRTATTELGFRYLRFHGIFHDVLGTVKSRDGKIIYDWTRIDELYDALLARGIKPFVELGFTPEAMATSGQTIFYWKGNTSHPRLEAWVPLVDAFVRHLRDRYGEKEVRSWYFEVWNEPNLDGFWEKADKPAYFKLYEATARAIKAIDPTLRVGGPATAGAAWVPEFLAFAADRRIPVDFVATHTYGVDGGFLDEKGQDDNRLSTRPDAIVSDVRKVRAEIQASAFPDLPLFFTEWSVSYNPRDPVHDSYISAPYILTKLRDTRGLAQGMSYWTYSDLFEEAGPPPTPFHGGFGLMNREGIRKPAWFAYKYLHELRGREIPTRDDQALAATEGGRTGVLVWNWRQPAQDVSNRPFFTRILPSERLPDARLAFTGLKPGSYRLTVRRTGFQANDAYSRYLEMGSPKTLTTAQLADLQQRTRDRPETERVIRVGSDGRYSMTVPMRTNDVVFAMVVPVKR</sequence>
<dbReference type="Gene3D" id="2.60.40.1500">
    <property type="entry name" value="Glycosyl hydrolase domain, family 39"/>
    <property type="match status" value="1"/>
</dbReference>
<accession>A0ABV0BA66</accession>
<name>A0ABV0BA66_9SPHN</name>
<comment type="similarity">
    <text evidence="1">Belongs to the glycosyl hydrolase 39 family.</text>
</comment>
<dbReference type="InterPro" id="IPR049165">
    <property type="entry name" value="GH39_as"/>
</dbReference>
<dbReference type="InterPro" id="IPR049166">
    <property type="entry name" value="GH39_cat"/>
</dbReference>
<evidence type="ECO:0000313" key="7">
    <source>
        <dbReference type="Proteomes" id="UP001427805"/>
    </source>
</evidence>
<comment type="caution">
    <text evidence="6">The sequence shown here is derived from an EMBL/GenBank/DDBJ whole genome shotgun (WGS) entry which is preliminary data.</text>
</comment>
<keyword evidence="3" id="KW-0326">Glycosidase</keyword>
<keyword evidence="4" id="KW-0732">Signal</keyword>
<dbReference type="PANTHER" id="PTHR12631">
    <property type="entry name" value="ALPHA-L-IDURONIDASE"/>
    <property type="match status" value="1"/>
</dbReference>
<feature type="domain" description="Glycosyl hydrolases family 39 N-terminal catalytic" evidence="5">
    <location>
        <begin position="38"/>
        <end position="501"/>
    </location>
</feature>
<organism evidence="6 7">
    <name type="scientific">Sphingomonas rustica</name>
    <dbReference type="NCBI Taxonomy" id="3103142"/>
    <lineage>
        <taxon>Bacteria</taxon>
        <taxon>Pseudomonadati</taxon>
        <taxon>Pseudomonadota</taxon>
        <taxon>Alphaproteobacteria</taxon>
        <taxon>Sphingomonadales</taxon>
        <taxon>Sphingomonadaceae</taxon>
        <taxon>Sphingomonas</taxon>
    </lineage>
</organism>
<proteinExistence type="inferred from homology"/>
<protein>
    <submittedName>
        <fullName evidence="6">Beta-xylosidase</fullName>
    </submittedName>
</protein>
<reference evidence="6 7" key="1">
    <citation type="submission" date="2024-05" db="EMBL/GenBank/DDBJ databases">
        <title>Sphingomonas sp. HF-S3 16S ribosomal RNA gene Genome sequencing and assembly.</title>
        <authorList>
            <person name="Lee H."/>
        </authorList>
    </citation>
    <scope>NUCLEOTIDE SEQUENCE [LARGE SCALE GENOMIC DNA]</scope>
    <source>
        <strain evidence="6 7">HF-S3</strain>
    </source>
</reference>
<evidence type="ECO:0000256" key="4">
    <source>
        <dbReference type="SAM" id="SignalP"/>
    </source>
</evidence>
<evidence type="ECO:0000256" key="2">
    <source>
        <dbReference type="ARBA" id="ARBA00022801"/>
    </source>
</evidence>
<evidence type="ECO:0000259" key="5">
    <source>
        <dbReference type="Pfam" id="PF01229"/>
    </source>
</evidence>
<dbReference type="InterPro" id="IPR000514">
    <property type="entry name" value="Glyco_hydro_39"/>
</dbReference>
<dbReference type="InterPro" id="IPR051923">
    <property type="entry name" value="Glycosyl_Hydrolase_39"/>
</dbReference>
<evidence type="ECO:0000313" key="6">
    <source>
        <dbReference type="EMBL" id="MEN3747751.1"/>
    </source>
</evidence>
<dbReference type="Pfam" id="PF01229">
    <property type="entry name" value="Glyco_hydro_39"/>
    <property type="match status" value="1"/>
</dbReference>
<dbReference type="PRINTS" id="PR00745">
    <property type="entry name" value="GLHYDRLASE39"/>
</dbReference>
<evidence type="ECO:0000256" key="1">
    <source>
        <dbReference type="ARBA" id="ARBA00008875"/>
    </source>
</evidence>